<gene>
    <name evidence="1" type="ORF">H0A72_00485</name>
</gene>
<evidence type="ECO:0008006" key="3">
    <source>
        <dbReference type="Google" id="ProtNLM"/>
    </source>
</evidence>
<protein>
    <recommendedName>
        <fullName evidence="3">Hydratase</fullName>
    </recommendedName>
</protein>
<dbReference type="PANTHER" id="PTHR30143">
    <property type="entry name" value="ACID HYDRATASE"/>
    <property type="match status" value="1"/>
</dbReference>
<proteinExistence type="predicted"/>
<reference evidence="1 2" key="1">
    <citation type="submission" date="2020-07" db="EMBL/GenBank/DDBJ databases">
        <title>Taxonomic revisions and descriptions of new bacterial species based on genomic comparisons in the high-G+C-content subgroup of the family Alcaligenaceae.</title>
        <authorList>
            <person name="Szabo A."/>
            <person name="Felfoldi T."/>
        </authorList>
    </citation>
    <scope>NUCLEOTIDE SEQUENCE [LARGE SCALE GENOMIC DNA]</scope>
    <source>
        <strain evidence="1 2">LMG 24012</strain>
    </source>
</reference>
<name>A0A853FSY1_9BURK</name>
<evidence type="ECO:0000313" key="2">
    <source>
        <dbReference type="Proteomes" id="UP000559809"/>
    </source>
</evidence>
<dbReference type="Gene3D" id="3.90.850.10">
    <property type="entry name" value="Fumarylacetoacetase-like, C-terminal domain"/>
    <property type="match status" value="1"/>
</dbReference>
<dbReference type="SUPFAM" id="SSF56529">
    <property type="entry name" value="FAH"/>
    <property type="match status" value="1"/>
</dbReference>
<keyword evidence="2" id="KW-1185">Reference proteome</keyword>
<dbReference type="InterPro" id="IPR050772">
    <property type="entry name" value="Hydratase-Decarb/MhpD_sf"/>
</dbReference>
<dbReference type="EMBL" id="JACCEM010000001">
    <property type="protein sequence ID" value="NYT47778.1"/>
    <property type="molecule type" value="Genomic_DNA"/>
</dbReference>
<dbReference type="AlphaFoldDB" id="A0A853FSY1"/>
<dbReference type="GO" id="GO:0005737">
    <property type="term" value="C:cytoplasm"/>
    <property type="evidence" value="ECO:0007669"/>
    <property type="project" value="TreeGrafter"/>
</dbReference>
<comment type="caution">
    <text evidence="1">The sequence shown here is derived from an EMBL/GenBank/DDBJ whole genome shotgun (WGS) entry which is preliminary data.</text>
</comment>
<dbReference type="PANTHER" id="PTHR30143:SF0">
    <property type="entry name" value="2-KETO-4-PENTENOATE HYDRATASE"/>
    <property type="match status" value="1"/>
</dbReference>
<dbReference type="Proteomes" id="UP000559809">
    <property type="component" value="Unassembled WGS sequence"/>
</dbReference>
<evidence type="ECO:0000313" key="1">
    <source>
        <dbReference type="EMBL" id="NYT47778.1"/>
    </source>
</evidence>
<sequence length="258" mass="28729">MAVDASLVEALRNARREVRPLARMDAAWRLESEEEAYETMFAVSSALGWRQAGWKIAATNEQMQAQLRTDSPVFGPTFHEHFLSAPAALPQQRLLSPIVECEFFFVMGRALPSRGRPYAFDDVMAAIERVHVGIEIAECRYPEDRLPSKEFIIADGFASGWYVMGRQVDAWREAFARDIEVTLYKNGKPKARGRASDVMGHPVAPIVWLANKLNGMGREIARGQIVSSGSCNILARARQGDAFKAVYGALAEIDLEIL</sequence>
<dbReference type="GO" id="GO:0008684">
    <property type="term" value="F:2-oxopent-4-enoate hydratase activity"/>
    <property type="evidence" value="ECO:0007669"/>
    <property type="project" value="TreeGrafter"/>
</dbReference>
<dbReference type="RefSeq" id="WP_180152826.1">
    <property type="nucleotide sequence ID" value="NZ_JACCEM010000001.1"/>
</dbReference>
<dbReference type="InterPro" id="IPR036663">
    <property type="entry name" value="Fumarylacetoacetase_C_sf"/>
</dbReference>
<organism evidence="1 2">
    <name type="scientific">Parapusillimonas granuli</name>
    <dbReference type="NCBI Taxonomy" id="380911"/>
    <lineage>
        <taxon>Bacteria</taxon>
        <taxon>Pseudomonadati</taxon>
        <taxon>Pseudomonadota</taxon>
        <taxon>Betaproteobacteria</taxon>
        <taxon>Burkholderiales</taxon>
        <taxon>Alcaligenaceae</taxon>
        <taxon>Parapusillimonas</taxon>
    </lineage>
</organism>
<accession>A0A853FSY1</accession>